<evidence type="ECO:0000256" key="6">
    <source>
        <dbReference type="ARBA" id="ARBA00022833"/>
    </source>
</evidence>
<sequence>SCSICLWSLVDRAVILKFSHEFCFECLFVWTEQSCRCPLCTQAIGDYLIHSIRSRYDYCKHYLLPLRTSPPYCPVQNNPILQNTRNCAWRRRRERERRDDTENDKLERSIEFRQWIYRHDVYAKHVASSSFTKYRPYPTPAQFSASQDLISRTTSFLRRELQVWEGLDMEFLTTLIISLMKAIDIRSESAVKLISEFLDMDAPYTMEED</sequence>
<dbReference type="EMBL" id="MU155205">
    <property type="protein sequence ID" value="KAF9479848.1"/>
    <property type="molecule type" value="Genomic_DNA"/>
</dbReference>
<comment type="catalytic activity">
    <reaction evidence="1">
        <text>S-ubiquitinyl-[E2 ubiquitin-conjugating enzyme]-L-cysteine + [acceptor protein]-L-lysine = [E2 ubiquitin-conjugating enzyme]-L-cysteine + N(6)-ubiquitinyl-[acceptor protein]-L-lysine.</text>
        <dbReference type="EC" id="2.3.2.27"/>
    </reaction>
</comment>
<dbReference type="GO" id="GO:0006513">
    <property type="term" value="P:protein monoubiquitination"/>
    <property type="evidence" value="ECO:0007669"/>
    <property type="project" value="TreeGrafter"/>
</dbReference>
<feature type="non-terminal residue" evidence="11">
    <location>
        <position position="209"/>
    </location>
</feature>
<evidence type="ECO:0000256" key="3">
    <source>
        <dbReference type="ARBA" id="ARBA00022679"/>
    </source>
</evidence>
<organism evidence="11 12">
    <name type="scientific">Pholiota conissans</name>
    <dbReference type="NCBI Taxonomy" id="109636"/>
    <lineage>
        <taxon>Eukaryota</taxon>
        <taxon>Fungi</taxon>
        <taxon>Dikarya</taxon>
        <taxon>Basidiomycota</taxon>
        <taxon>Agaricomycotina</taxon>
        <taxon>Agaricomycetes</taxon>
        <taxon>Agaricomycetidae</taxon>
        <taxon>Agaricales</taxon>
        <taxon>Agaricineae</taxon>
        <taxon>Strophariaceae</taxon>
        <taxon>Pholiota</taxon>
    </lineage>
</organism>
<keyword evidence="7" id="KW-0805">Transcription regulation</keyword>
<keyword evidence="5 9" id="KW-0863">Zinc-finger</keyword>
<dbReference type="PROSITE" id="PS50089">
    <property type="entry name" value="ZF_RING_2"/>
    <property type="match status" value="1"/>
</dbReference>
<dbReference type="GO" id="GO:0000209">
    <property type="term" value="P:protein polyubiquitination"/>
    <property type="evidence" value="ECO:0007669"/>
    <property type="project" value="TreeGrafter"/>
</dbReference>
<comment type="caution">
    <text evidence="11">The sequence shown here is derived from an EMBL/GenBank/DDBJ whole genome shotgun (WGS) entry which is preliminary data.</text>
</comment>
<keyword evidence="12" id="KW-1185">Reference proteome</keyword>
<dbReference type="InterPro" id="IPR018957">
    <property type="entry name" value="Znf_C3HC4_RING-type"/>
</dbReference>
<evidence type="ECO:0000313" key="12">
    <source>
        <dbReference type="Proteomes" id="UP000807469"/>
    </source>
</evidence>
<dbReference type="PANTHER" id="PTHR46077:SF1">
    <property type="entry name" value="TOP1 BINDING ARGININE_SERINE RICH PROTEIN, E3 UBIQUITIN LIGASE"/>
    <property type="match status" value="1"/>
</dbReference>
<evidence type="ECO:0000256" key="7">
    <source>
        <dbReference type="ARBA" id="ARBA00023015"/>
    </source>
</evidence>
<evidence type="ECO:0000256" key="9">
    <source>
        <dbReference type="PROSITE-ProRule" id="PRU00175"/>
    </source>
</evidence>
<dbReference type="Pfam" id="PF00097">
    <property type="entry name" value="zf-C3HC4"/>
    <property type="match status" value="1"/>
</dbReference>
<evidence type="ECO:0000256" key="1">
    <source>
        <dbReference type="ARBA" id="ARBA00000900"/>
    </source>
</evidence>
<evidence type="ECO:0000256" key="8">
    <source>
        <dbReference type="ARBA" id="ARBA00023163"/>
    </source>
</evidence>
<dbReference type="GO" id="GO:0008270">
    <property type="term" value="F:zinc ion binding"/>
    <property type="evidence" value="ECO:0007669"/>
    <property type="project" value="UniProtKB-KW"/>
</dbReference>
<dbReference type="SUPFAM" id="SSF57850">
    <property type="entry name" value="RING/U-box"/>
    <property type="match status" value="1"/>
</dbReference>
<dbReference type="AlphaFoldDB" id="A0A9P5Z369"/>
<keyword evidence="8" id="KW-0804">Transcription</keyword>
<evidence type="ECO:0000256" key="2">
    <source>
        <dbReference type="ARBA" id="ARBA00012483"/>
    </source>
</evidence>
<dbReference type="GO" id="GO:0061630">
    <property type="term" value="F:ubiquitin protein ligase activity"/>
    <property type="evidence" value="ECO:0007669"/>
    <property type="project" value="UniProtKB-EC"/>
</dbReference>
<proteinExistence type="predicted"/>
<keyword evidence="6" id="KW-0862">Zinc</keyword>
<feature type="non-terminal residue" evidence="11">
    <location>
        <position position="1"/>
    </location>
</feature>
<dbReference type="OrthoDB" id="21204at2759"/>
<name>A0A9P5Z369_9AGAR</name>
<keyword evidence="4" id="KW-0479">Metal-binding</keyword>
<evidence type="ECO:0000256" key="5">
    <source>
        <dbReference type="ARBA" id="ARBA00022771"/>
    </source>
</evidence>
<reference evidence="11" key="1">
    <citation type="submission" date="2020-11" db="EMBL/GenBank/DDBJ databases">
        <authorList>
            <consortium name="DOE Joint Genome Institute"/>
            <person name="Ahrendt S."/>
            <person name="Riley R."/>
            <person name="Andreopoulos W."/>
            <person name="Labutti K."/>
            <person name="Pangilinan J."/>
            <person name="Ruiz-Duenas F.J."/>
            <person name="Barrasa J.M."/>
            <person name="Sanchez-Garcia M."/>
            <person name="Camarero S."/>
            <person name="Miyauchi S."/>
            <person name="Serrano A."/>
            <person name="Linde D."/>
            <person name="Babiker R."/>
            <person name="Drula E."/>
            <person name="Ayuso-Fernandez I."/>
            <person name="Pacheco R."/>
            <person name="Padilla G."/>
            <person name="Ferreira P."/>
            <person name="Barriuso J."/>
            <person name="Kellner H."/>
            <person name="Castanera R."/>
            <person name="Alfaro M."/>
            <person name="Ramirez L."/>
            <person name="Pisabarro A.G."/>
            <person name="Kuo A."/>
            <person name="Tritt A."/>
            <person name="Lipzen A."/>
            <person name="He G."/>
            <person name="Yan M."/>
            <person name="Ng V."/>
            <person name="Cullen D."/>
            <person name="Martin F."/>
            <person name="Rosso M.-N."/>
            <person name="Henrissat B."/>
            <person name="Hibbett D."/>
            <person name="Martinez A.T."/>
            <person name="Grigoriev I.V."/>
        </authorList>
    </citation>
    <scope>NUCLEOTIDE SEQUENCE</scope>
    <source>
        <strain evidence="11">CIRM-BRFM 674</strain>
    </source>
</reference>
<evidence type="ECO:0000256" key="4">
    <source>
        <dbReference type="ARBA" id="ARBA00022723"/>
    </source>
</evidence>
<dbReference type="EC" id="2.3.2.27" evidence="2"/>
<dbReference type="InterPro" id="IPR001841">
    <property type="entry name" value="Znf_RING"/>
</dbReference>
<dbReference type="SMART" id="SM00184">
    <property type="entry name" value="RING"/>
    <property type="match status" value="1"/>
</dbReference>
<gene>
    <name evidence="11" type="ORF">BDN70DRAFT_771058</name>
</gene>
<keyword evidence="3" id="KW-0808">Transferase</keyword>
<dbReference type="Proteomes" id="UP000807469">
    <property type="component" value="Unassembled WGS sequence"/>
</dbReference>
<dbReference type="PANTHER" id="PTHR46077">
    <property type="entry name" value="E3 UBIQUITIN-PROTEIN LIGASE TOPORS"/>
    <property type="match status" value="1"/>
</dbReference>
<evidence type="ECO:0000259" key="10">
    <source>
        <dbReference type="PROSITE" id="PS50089"/>
    </source>
</evidence>
<feature type="domain" description="RING-type" evidence="10">
    <location>
        <begin position="2"/>
        <end position="41"/>
    </location>
</feature>
<evidence type="ECO:0000313" key="11">
    <source>
        <dbReference type="EMBL" id="KAF9479848.1"/>
    </source>
</evidence>
<accession>A0A9P5Z369</accession>
<dbReference type="InterPro" id="IPR013083">
    <property type="entry name" value="Znf_RING/FYVE/PHD"/>
</dbReference>
<protein>
    <recommendedName>
        <fullName evidence="2">RING-type E3 ubiquitin transferase</fullName>
        <ecNumber evidence="2">2.3.2.27</ecNumber>
    </recommendedName>
</protein>
<dbReference type="Gene3D" id="3.30.40.10">
    <property type="entry name" value="Zinc/RING finger domain, C3HC4 (zinc finger)"/>
    <property type="match status" value="1"/>
</dbReference>